<feature type="chain" id="PRO_5046374271" description="Glucosylceramidase" evidence="7">
    <location>
        <begin position="18"/>
        <end position="510"/>
    </location>
</feature>
<evidence type="ECO:0000256" key="6">
    <source>
        <dbReference type="RuleBase" id="RU361188"/>
    </source>
</evidence>
<organism evidence="10 11">
    <name type="scientific">Xylocopa violacea</name>
    <name type="common">Violet carpenter bee</name>
    <name type="synonym">Apis violacea</name>
    <dbReference type="NCBI Taxonomy" id="135666"/>
    <lineage>
        <taxon>Eukaryota</taxon>
        <taxon>Metazoa</taxon>
        <taxon>Ecdysozoa</taxon>
        <taxon>Arthropoda</taxon>
        <taxon>Hexapoda</taxon>
        <taxon>Insecta</taxon>
        <taxon>Pterygota</taxon>
        <taxon>Neoptera</taxon>
        <taxon>Endopterygota</taxon>
        <taxon>Hymenoptera</taxon>
        <taxon>Apocrita</taxon>
        <taxon>Aculeata</taxon>
        <taxon>Apoidea</taxon>
        <taxon>Anthophila</taxon>
        <taxon>Apidae</taxon>
        <taxon>Xylocopa</taxon>
        <taxon>Xylocopa</taxon>
    </lineage>
</organism>
<dbReference type="PANTHER" id="PTHR11069">
    <property type="entry name" value="GLUCOSYLCERAMIDASE"/>
    <property type="match status" value="1"/>
</dbReference>
<comment type="similarity">
    <text evidence="2 6">Belongs to the glycosyl hydrolase 30 family.</text>
</comment>
<keyword evidence="6" id="KW-0746">Sphingolipid metabolism</keyword>
<dbReference type="InterPro" id="IPR033452">
    <property type="entry name" value="GH30_C"/>
</dbReference>
<evidence type="ECO:0000259" key="8">
    <source>
        <dbReference type="Pfam" id="PF02055"/>
    </source>
</evidence>
<gene>
    <name evidence="10" type="ORF">XYLVIOL_LOCUS7230</name>
</gene>
<protein>
    <recommendedName>
        <fullName evidence="3 6">Glucosylceramidase</fullName>
        <ecNumber evidence="3 6">3.2.1.45</ecNumber>
    </recommendedName>
</protein>
<comment type="caution">
    <text evidence="10">The sequence shown here is derived from an EMBL/GenBank/DDBJ whole genome shotgun (WGS) entry which is preliminary data.</text>
</comment>
<comment type="catalytic activity">
    <reaction evidence="1">
        <text>a beta-D-glucosyl-(1&lt;-&gt;1')-N-acylsphing-4-enine + H2O = an N-acylsphing-4-enine + D-glucose</text>
        <dbReference type="Rhea" id="RHEA:13269"/>
        <dbReference type="ChEBI" id="CHEBI:4167"/>
        <dbReference type="ChEBI" id="CHEBI:15377"/>
        <dbReference type="ChEBI" id="CHEBI:22801"/>
        <dbReference type="ChEBI" id="CHEBI:52639"/>
        <dbReference type="EC" id="3.2.1.45"/>
    </reaction>
    <physiologicalReaction direction="left-to-right" evidence="1">
        <dbReference type="Rhea" id="RHEA:13270"/>
    </physiologicalReaction>
</comment>
<dbReference type="PRINTS" id="PR00843">
    <property type="entry name" value="GLHYDRLASE30"/>
</dbReference>
<keyword evidence="4 7" id="KW-0732">Signal</keyword>
<dbReference type="InterPro" id="IPR033453">
    <property type="entry name" value="Glyco_hydro_30_TIM-barrel"/>
</dbReference>
<dbReference type="PANTHER" id="PTHR11069:SF23">
    <property type="entry name" value="LYSOSOMAL ACID GLUCOSYLCERAMIDASE"/>
    <property type="match status" value="1"/>
</dbReference>
<evidence type="ECO:0000313" key="11">
    <source>
        <dbReference type="Proteomes" id="UP001642520"/>
    </source>
</evidence>
<reference evidence="10 11" key="1">
    <citation type="submission" date="2024-08" db="EMBL/GenBank/DDBJ databases">
        <authorList>
            <person name="Will J Nash"/>
            <person name="Angela Man"/>
            <person name="Seanna McTaggart"/>
            <person name="Kendall Baker"/>
            <person name="Tom Barker"/>
            <person name="Leah Catchpole"/>
            <person name="Alex Durrant"/>
            <person name="Karim Gharbi"/>
            <person name="Naomi Irish"/>
            <person name="Gemy Kaithakottil"/>
            <person name="Debby Ku"/>
            <person name="Aaliyah Providence"/>
            <person name="Felix Shaw"/>
            <person name="David Swarbreck"/>
            <person name="Chris Watkins"/>
            <person name="Ann M. McCartney"/>
            <person name="Giulio Formenti"/>
            <person name="Alice Mouton"/>
            <person name="Noel Vella"/>
            <person name="Bjorn M von Reumont"/>
            <person name="Adriana Vella"/>
            <person name="Wilfried Haerty"/>
        </authorList>
    </citation>
    <scope>NUCLEOTIDE SEQUENCE [LARGE SCALE GENOMIC DNA]</scope>
</reference>
<dbReference type="SUPFAM" id="SSF51011">
    <property type="entry name" value="Glycosyl hydrolase domain"/>
    <property type="match status" value="1"/>
</dbReference>
<proteinExistence type="inferred from homology"/>
<evidence type="ECO:0000256" key="5">
    <source>
        <dbReference type="ARBA" id="ARBA00022801"/>
    </source>
</evidence>
<feature type="domain" description="Glycosyl hydrolase family 30 TIM-barrel" evidence="8">
    <location>
        <begin position="97"/>
        <end position="442"/>
    </location>
</feature>
<dbReference type="InterPro" id="IPR001139">
    <property type="entry name" value="Glyco_hydro_30"/>
</dbReference>
<keyword evidence="5 6" id="KW-0378">Hydrolase</keyword>
<dbReference type="EMBL" id="CAXAJV020001293">
    <property type="protein sequence ID" value="CAL7945474.1"/>
    <property type="molecule type" value="Genomic_DNA"/>
</dbReference>
<sequence>MWKTLVLIAFLSGKGIANDCVPYRVDNEVIACICNATYCDGFSADEPEVPKEGSFYWYVTNKQGLRMKKSELKFGSYEKSVSSEKLTVDSSTKYQTIIGFGGGFTESVGINLEKLSPATRDQLMRAYYDPKTGSKYTLGRIPVAVTDFSTRYYTYDDVANDTSLKYFALTKEDYDYKIPYARKALELNPETLFLGAAWTAPLWMKISGNLNGLSFLREEYYQTFANYLVKFLDEYKRNGLDIWAITTGNEPLSSLTLNAPYNTMAWTPQSVTDWVANYLGPALASSSHKRTLILALDDNRVLLPWFVESTFKDENATKYVAGTAVHWYFDNITPANLLDRTHDKFPDKFLIMTESSVGPPIWDTPEVKSLSWQHGEKYVLGIIEYMNHWTTGWLDWNLALDKAGGPNWQHVNLDAAIIVNPDTDEFYKLPIYYAIQHFSRFVDRGSAKIFVTDTDTIKTTAFLTPAGDVVVVLYNRDVSPTHVVLEDVQKGTTLSLELSPQSINTLKYKQ</sequence>
<evidence type="ECO:0000256" key="2">
    <source>
        <dbReference type="ARBA" id="ARBA00005382"/>
    </source>
</evidence>
<keyword evidence="6" id="KW-0443">Lipid metabolism</keyword>
<evidence type="ECO:0000313" key="10">
    <source>
        <dbReference type="EMBL" id="CAL7945474.1"/>
    </source>
</evidence>
<name>A0ABP1NWV8_XYLVO</name>
<dbReference type="SUPFAM" id="SSF51445">
    <property type="entry name" value="(Trans)glycosidases"/>
    <property type="match status" value="1"/>
</dbReference>
<dbReference type="Gene3D" id="3.20.20.80">
    <property type="entry name" value="Glycosidases"/>
    <property type="match status" value="1"/>
</dbReference>
<dbReference type="EC" id="3.2.1.45" evidence="3 6"/>
<evidence type="ECO:0000256" key="3">
    <source>
        <dbReference type="ARBA" id="ARBA00012658"/>
    </source>
</evidence>
<keyword evidence="6" id="KW-0326">Glycosidase</keyword>
<dbReference type="InterPro" id="IPR017853">
    <property type="entry name" value="GH"/>
</dbReference>
<evidence type="ECO:0000256" key="7">
    <source>
        <dbReference type="SAM" id="SignalP"/>
    </source>
</evidence>
<feature type="domain" description="Glycosyl hydrolase family 30 beta sandwich" evidence="9">
    <location>
        <begin position="445"/>
        <end position="506"/>
    </location>
</feature>
<dbReference type="Pfam" id="PF02055">
    <property type="entry name" value="Glyco_hydro_30"/>
    <property type="match status" value="1"/>
</dbReference>
<accession>A0ABP1NWV8</accession>
<dbReference type="Pfam" id="PF17189">
    <property type="entry name" value="Glyco_hydro_30C"/>
    <property type="match status" value="1"/>
</dbReference>
<keyword evidence="11" id="KW-1185">Reference proteome</keyword>
<dbReference type="Proteomes" id="UP001642520">
    <property type="component" value="Unassembled WGS sequence"/>
</dbReference>
<feature type="signal peptide" evidence="7">
    <location>
        <begin position="1"/>
        <end position="17"/>
    </location>
</feature>
<evidence type="ECO:0000256" key="1">
    <source>
        <dbReference type="ARBA" id="ARBA00001013"/>
    </source>
</evidence>
<evidence type="ECO:0000256" key="4">
    <source>
        <dbReference type="ARBA" id="ARBA00022729"/>
    </source>
</evidence>
<evidence type="ECO:0000259" key="9">
    <source>
        <dbReference type="Pfam" id="PF17189"/>
    </source>
</evidence>